<keyword evidence="10" id="KW-1185">Reference proteome</keyword>
<comment type="similarity">
    <text evidence="3">Belongs to the HARBI1 family.</text>
</comment>
<gene>
    <name evidence="11" type="primary">LOC132799549</name>
</gene>
<evidence type="ECO:0000259" key="9">
    <source>
        <dbReference type="Pfam" id="PF26138"/>
    </source>
</evidence>
<dbReference type="Pfam" id="PF13359">
    <property type="entry name" value="DDE_Tnp_4"/>
    <property type="match status" value="1"/>
</dbReference>
<keyword evidence="4" id="KW-0540">Nuclease</keyword>
<dbReference type="RefSeq" id="XP_060667620.1">
    <property type="nucleotide sequence ID" value="XM_060811637.1"/>
</dbReference>
<protein>
    <submittedName>
        <fullName evidence="11">Protein ALP1-like</fullName>
    </submittedName>
</protein>
<keyword evidence="6" id="KW-0378">Hydrolase</keyword>
<dbReference type="Proteomes" id="UP001652623">
    <property type="component" value="Chromosome 1"/>
</dbReference>
<organism evidence="10 11">
    <name type="scientific">Ziziphus jujuba</name>
    <name type="common">Chinese jujube</name>
    <name type="synonym">Ziziphus sativa</name>
    <dbReference type="NCBI Taxonomy" id="326968"/>
    <lineage>
        <taxon>Eukaryota</taxon>
        <taxon>Viridiplantae</taxon>
        <taxon>Streptophyta</taxon>
        <taxon>Embryophyta</taxon>
        <taxon>Tracheophyta</taxon>
        <taxon>Spermatophyta</taxon>
        <taxon>Magnoliopsida</taxon>
        <taxon>eudicotyledons</taxon>
        <taxon>Gunneridae</taxon>
        <taxon>Pentapetalae</taxon>
        <taxon>rosids</taxon>
        <taxon>fabids</taxon>
        <taxon>Rosales</taxon>
        <taxon>Rhamnaceae</taxon>
        <taxon>Paliureae</taxon>
        <taxon>Ziziphus</taxon>
    </lineage>
</organism>
<dbReference type="GeneID" id="132799549"/>
<keyword evidence="7" id="KW-0539">Nucleus</keyword>
<feature type="domain" description="DUF8040" evidence="9">
    <location>
        <begin position="97"/>
        <end position="165"/>
    </location>
</feature>
<evidence type="ECO:0000313" key="11">
    <source>
        <dbReference type="RefSeq" id="XP_060667620.1"/>
    </source>
</evidence>
<evidence type="ECO:0000259" key="8">
    <source>
        <dbReference type="Pfam" id="PF13359"/>
    </source>
</evidence>
<evidence type="ECO:0000256" key="1">
    <source>
        <dbReference type="ARBA" id="ARBA00001968"/>
    </source>
</evidence>
<dbReference type="Pfam" id="PF26138">
    <property type="entry name" value="DUF8040"/>
    <property type="match status" value="1"/>
</dbReference>
<dbReference type="InterPro" id="IPR058353">
    <property type="entry name" value="DUF8040"/>
</dbReference>
<feature type="domain" description="DDE Tnp4" evidence="8">
    <location>
        <begin position="199"/>
        <end position="335"/>
    </location>
</feature>
<sequence>MSDAIQEWTETAKAKTEVAKAKAEKYKSSYSVDDNSIGNAKDCSIATCVSLLEAIDGVDNATYLKAVEKFREADWREIFIHMSSLRKKACSSSSSSDEEFQDFMMFLDQHEYLKDTKEVRVEEALAMFLIIIGHNVGIRLIADRFQHSLETVDRHFTLTLRAICRLGKELICHTNSPLPSHIVNNPKYFPWFEKCIGTIDGTHISAHVPVEKQVSYRGRKSIVTQNVLCACNFNMMLTFVYAGWEGTANDSRVFLDAITRSENKFPLPKEGEYYVVHSGFPCTVGFLPPFQGERYHLQEYHGRGRQPRGPKELFNYRHSSLRNVIERCFGVLKAWF</sequence>
<evidence type="ECO:0000256" key="7">
    <source>
        <dbReference type="ARBA" id="ARBA00023242"/>
    </source>
</evidence>
<evidence type="ECO:0000256" key="2">
    <source>
        <dbReference type="ARBA" id="ARBA00004123"/>
    </source>
</evidence>
<proteinExistence type="inferred from homology"/>
<dbReference type="InterPro" id="IPR045249">
    <property type="entry name" value="HARBI1-like"/>
</dbReference>
<dbReference type="InterPro" id="IPR027806">
    <property type="entry name" value="HARBI1_dom"/>
</dbReference>
<reference evidence="11" key="1">
    <citation type="submission" date="2025-08" db="UniProtKB">
        <authorList>
            <consortium name="RefSeq"/>
        </authorList>
    </citation>
    <scope>IDENTIFICATION</scope>
    <source>
        <tissue evidence="11">Seedling</tissue>
    </source>
</reference>
<dbReference type="PANTHER" id="PTHR22930">
    <property type="match status" value="1"/>
</dbReference>
<evidence type="ECO:0000256" key="3">
    <source>
        <dbReference type="ARBA" id="ARBA00006958"/>
    </source>
</evidence>
<evidence type="ECO:0000256" key="4">
    <source>
        <dbReference type="ARBA" id="ARBA00022722"/>
    </source>
</evidence>
<comment type="subcellular location">
    <subcellularLocation>
        <location evidence="2">Nucleus</location>
    </subcellularLocation>
</comment>
<name>A0ABM3ZT11_ZIZJJ</name>
<comment type="cofactor">
    <cofactor evidence="1">
        <name>a divalent metal cation</name>
        <dbReference type="ChEBI" id="CHEBI:60240"/>
    </cofactor>
</comment>
<dbReference type="PANTHER" id="PTHR22930:SF228">
    <property type="entry name" value="PROTEIN ALP1-LIKE"/>
    <property type="match status" value="1"/>
</dbReference>
<evidence type="ECO:0000256" key="6">
    <source>
        <dbReference type="ARBA" id="ARBA00022801"/>
    </source>
</evidence>
<evidence type="ECO:0000313" key="10">
    <source>
        <dbReference type="Proteomes" id="UP001652623"/>
    </source>
</evidence>
<evidence type="ECO:0000256" key="5">
    <source>
        <dbReference type="ARBA" id="ARBA00022723"/>
    </source>
</evidence>
<keyword evidence="5" id="KW-0479">Metal-binding</keyword>
<accession>A0ABM3ZT11</accession>